<dbReference type="InterPro" id="IPR023093">
    <property type="entry name" value="ScpA-like_C"/>
</dbReference>
<comment type="subcellular location">
    <subcellularLocation>
        <location evidence="1">Nucleus</location>
    </subcellularLocation>
</comment>
<feature type="compositionally biased region" description="Basic and acidic residues" evidence="5">
    <location>
        <begin position="438"/>
        <end position="456"/>
    </location>
</feature>
<dbReference type="OrthoDB" id="10071381at2759"/>
<evidence type="ECO:0000259" key="6">
    <source>
        <dbReference type="Pfam" id="PF04824"/>
    </source>
</evidence>
<comment type="caution">
    <text evidence="8">The sequence shown here is derived from an EMBL/GenBank/DDBJ whole genome shotgun (WGS) entry which is preliminary data.</text>
</comment>
<dbReference type="Pfam" id="PF04825">
    <property type="entry name" value="Rad21_Rec8_N"/>
    <property type="match status" value="1"/>
</dbReference>
<proteinExistence type="inferred from homology"/>
<dbReference type="GO" id="GO:1990414">
    <property type="term" value="P:replication-born double-strand break repair via sister chromatid exchange"/>
    <property type="evidence" value="ECO:0007669"/>
    <property type="project" value="TreeGrafter"/>
</dbReference>
<evidence type="ECO:0000313" key="9">
    <source>
        <dbReference type="Proteomes" id="UP000615446"/>
    </source>
</evidence>
<evidence type="ECO:0000256" key="5">
    <source>
        <dbReference type="SAM" id="MobiDB-lite"/>
    </source>
</evidence>
<dbReference type="Gene3D" id="1.10.10.580">
    <property type="entry name" value="Structural maintenance of chromosome 1. Chain E"/>
    <property type="match status" value="1"/>
</dbReference>
<dbReference type="InterPro" id="IPR036390">
    <property type="entry name" value="WH_DNA-bd_sf"/>
</dbReference>
<accession>A0A8H3L951</accession>
<dbReference type="GO" id="GO:0008278">
    <property type="term" value="C:cohesin complex"/>
    <property type="evidence" value="ECO:0007669"/>
    <property type="project" value="InterPro"/>
</dbReference>
<feature type="domain" description="Rad21/Rec8-like protein N-terminal" evidence="7">
    <location>
        <begin position="1"/>
        <end position="105"/>
    </location>
</feature>
<dbReference type="GO" id="GO:0007062">
    <property type="term" value="P:sister chromatid cohesion"/>
    <property type="evidence" value="ECO:0007669"/>
    <property type="project" value="InterPro"/>
</dbReference>
<dbReference type="GO" id="GO:0003682">
    <property type="term" value="F:chromatin binding"/>
    <property type="evidence" value="ECO:0007669"/>
    <property type="project" value="TreeGrafter"/>
</dbReference>
<dbReference type="SUPFAM" id="SSF46785">
    <property type="entry name" value="Winged helix' DNA-binding domain"/>
    <property type="match status" value="1"/>
</dbReference>
<dbReference type="InterPro" id="IPR039781">
    <property type="entry name" value="Rad21/Rec8-like"/>
</dbReference>
<feature type="coiled-coil region" evidence="4">
    <location>
        <begin position="337"/>
        <end position="368"/>
    </location>
</feature>
<dbReference type="PANTHER" id="PTHR12585">
    <property type="entry name" value="SCC1 / RAD21 FAMILY MEMBER"/>
    <property type="match status" value="1"/>
</dbReference>
<protein>
    <submittedName>
        <fullName evidence="8">Meiotic cohesin complex subunit Rec8</fullName>
    </submittedName>
</protein>
<feature type="domain" description="Rad21/Rec8-like protein C-terminal eukaryotic" evidence="6">
    <location>
        <begin position="597"/>
        <end position="633"/>
    </location>
</feature>
<sequence>MFYSKEILTRKSGGFGIIWLAATLGSRSSFRKLSKKEVNSVNLVRACEYVTTPPEPLALRLTSNLMIGITRVYHQQYHFYYSDVNGVWHNLQRALIEMRRESIDMIIPQARYEAITLNDDPFFEIELKIPMHDILMSPRIDVNFAQFPPFSDEGASNKSRHSLITLPEIETGFTASSGEFSNVDGFGLDLDDDVLMIDDSGIRIDFDAEGCLHEFVTQPESQQDAAINVMDDIIRRVRDEHNAGLEEGRKKKRRKINNITNDEELQEMEIDNEVGIQSMNINVDIEAQDMRNNEEILPSEEQDDANKENVPDEQPEQKRRNRRKLRVMFDEETELTNEQILEMRRRVKDDLDDAEIAAREKMRALKNKMQLDNILYTPGKSFLAPQLTSLWQQHYAPMLYDENVKKRRIQSLASVINLNEHNDSENNIDVEGSNIPHGIRESSIKSDEPERLRKEGSQQNSAIISGMESSGFDKYPEIDHYFDQNSSVGGSIDMNIDLLGQHRSGGRQRLVSMGFNAPFIDFSDERMLDDDDNILPTFGDLPLFDNSSQARIGQSTATVVNSEQEAMNFFESIKTIMNDADVSIATFQDIMETQHVRRVDVARDFYYILALATRNLIRVNQAQSYGNIMIQVRNE</sequence>
<keyword evidence="4" id="KW-0175">Coiled coil</keyword>
<dbReference type="EMBL" id="BLAL01000054">
    <property type="protein sequence ID" value="GES81316.1"/>
    <property type="molecule type" value="Genomic_DNA"/>
</dbReference>
<feature type="region of interest" description="Disordered" evidence="5">
    <location>
        <begin position="298"/>
        <end position="322"/>
    </location>
</feature>
<dbReference type="InterPro" id="IPR006909">
    <property type="entry name" value="Rad21/Rec8_C_eu"/>
</dbReference>
<feature type="compositionally biased region" description="Basic and acidic residues" evidence="5">
    <location>
        <begin position="304"/>
        <end position="318"/>
    </location>
</feature>
<dbReference type="PANTHER" id="PTHR12585:SF51">
    <property type="entry name" value="MEIOTIC RECOMBINATION PROTEIN REC8"/>
    <property type="match status" value="1"/>
</dbReference>
<evidence type="ECO:0000256" key="2">
    <source>
        <dbReference type="ARBA" id="ARBA00009870"/>
    </source>
</evidence>
<feature type="region of interest" description="Disordered" evidence="5">
    <location>
        <begin position="427"/>
        <end position="462"/>
    </location>
</feature>
<name>A0A8H3L951_9GLOM</name>
<dbReference type="Proteomes" id="UP000615446">
    <property type="component" value="Unassembled WGS sequence"/>
</dbReference>
<reference evidence="8" key="1">
    <citation type="submission" date="2019-10" db="EMBL/GenBank/DDBJ databases">
        <title>Conservation and host-specific expression of non-tandemly repeated heterogenous ribosome RNA gene in arbuscular mycorrhizal fungi.</title>
        <authorList>
            <person name="Maeda T."/>
            <person name="Kobayashi Y."/>
            <person name="Nakagawa T."/>
            <person name="Ezawa T."/>
            <person name="Yamaguchi K."/>
            <person name="Bino T."/>
            <person name="Nishimoto Y."/>
            <person name="Shigenobu S."/>
            <person name="Kawaguchi M."/>
        </authorList>
    </citation>
    <scope>NUCLEOTIDE SEQUENCE</scope>
    <source>
        <strain evidence="8">HR1</strain>
    </source>
</reference>
<evidence type="ECO:0000256" key="4">
    <source>
        <dbReference type="SAM" id="Coils"/>
    </source>
</evidence>
<evidence type="ECO:0000259" key="7">
    <source>
        <dbReference type="Pfam" id="PF04825"/>
    </source>
</evidence>
<dbReference type="Pfam" id="PF04824">
    <property type="entry name" value="Rad21_Rec8"/>
    <property type="match status" value="1"/>
</dbReference>
<organism evidence="8 9">
    <name type="scientific">Rhizophagus clarus</name>
    <dbReference type="NCBI Taxonomy" id="94130"/>
    <lineage>
        <taxon>Eukaryota</taxon>
        <taxon>Fungi</taxon>
        <taxon>Fungi incertae sedis</taxon>
        <taxon>Mucoromycota</taxon>
        <taxon>Glomeromycotina</taxon>
        <taxon>Glomeromycetes</taxon>
        <taxon>Glomerales</taxon>
        <taxon>Glomeraceae</taxon>
        <taxon>Rhizophagus</taxon>
    </lineage>
</organism>
<dbReference type="AlphaFoldDB" id="A0A8H3L951"/>
<keyword evidence="3" id="KW-0539">Nucleus</keyword>
<evidence type="ECO:0000313" key="8">
    <source>
        <dbReference type="EMBL" id="GES81316.1"/>
    </source>
</evidence>
<gene>
    <name evidence="8" type="ORF">RCL2_000856800</name>
</gene>
<comment type="similarity">
    <text evidence="2">Belongs to the rad21 family.</text>
</comment>
<dbReference type="GO" id="GO:0005634">
    <property type="term" value="C:nucleus"/>
    <property type="evidence" value="ECO:0007669"/>
    <property type="project" value="UniProtKB-SubCell"/>
</dbReference>
<evidence type="ECO:0000256" key="3">
    <source>
        <dbReference type="ARBA" id="ARBA00023242"/>
    </source>
</evidence>
<evidence type="ECO:0000256" key="1">
    <source>
        <dbReference type="ARBA" id="ARBA00004123"/>
    </source>
</evidence>
<dbReference type="InterPro" id="IPR006910">
    <property type="entry name" value="Rad21_Rec8_N"/>
</dbReference>